<keyword evidence="2" id="KW-1185">Reference proteome</keyword>
<dbReference type="SUPFAM" id="SSF57845">
    <property type="entry name" value="B-box zinc-binding domain"/>
    <property type="match status" value="1"/>
</dbReference>
<protein>
    <submittedName>
        <fullName evidence="1">Uncharacterized protein</fullName>
    </submittedName>
</protein>
<accession>I7MEB0</accession>
<dbReference type="GeneID" id="7838281"/>
<organism evidence="1 2">
    <name type="scientific">Tetrahymena thermophila (strain SB210)</name>
    <dbReference type="NCBI Taxonomy" id="312017"/>
    <lineage>
        <taxon>Eukaryota</taxon>
        <taxon>Sar</taxon>
        <taxon>Alveolata</taxon>
        <taxon>Ciliophora</taxon>
        <taxon>Intramacronucleata</taxon>
        <taxon>Oligohymenophorea</taxon>
        <taxon>Hymenostomatida</taxon>
        <taxon>Tetrahymenina</taxon>
        <taxon>Tetrahymenidae</taxon>
        <taxon>Tetrahymena</taxon>
    </lineage>
</organism>
<name>I7MEB0_TETTS</name>
<dbReference type="InParanoid" id="I7MEB0"/>
<dbReference type="AlphaFoldDB" id="I7MEB0"/>
<evidence type="ECO:0000313" key="1">
    <source>
        <dbReference type="EMBL" id="EAR95985.1"/>
    </source>
</evidence>
<dbReference type="Proteomes" id="UP000009168">
    <property type="component" value="Unassembled WGS sequence"/>
</dbReference>
<gene>
    <name evidence="1" type="ORF">TTHERM_00125510</name>
</gene>
<dbReference type="SUPFAM" id="SSF50978">
    <property type="entry name" value="WD40 repeat-like"/>
    <property type="match status" value="1"/>
</dbReference>
<dbReference type="EMBL" id="GG662699">
    <property type="protein sequence ID" value="EAR95985.1"/>
    <property type="molecule type" value="Genomic_DNA"/>
</dbReference>
<dbReference type="InterPro" id="IPR036322">
    <property type="entry name" value="WD40_repeat_dom_sf"/>
</dbReference>
<proteinExistence type="predicted"/>
<reference evidence="2" key="1">
    <citation type="journal article" date="2006" name="PLoS Biol.">
        <title>Macronuclear genome sequence of the ciliate Tetrahymena thermophila, a model eukaryote.</title>
        <authorList>
            <person name="Eisen J.A."/>
            <person name="Coyne R.S."/>
            <person name="Wu M."/>
            <person name="Wu D."/>
            <person name="Thiagarajan M."/>
            <person name="Wortman J.R."/>
            <person name="Badger J.H."/>
            <person name="Ren Q."/>
            <person name="Amedeo P."/>
            <person name="Jones K.M."/>
            <person name="Tallon L.J."/>
            <person name="Delcher A.L."/>
            <person name="Salzberg S.L."/>
            <person name="Silva J.C."/>
            <person name="Haas B.J."/>
            <person name="Majoros W.H."/>
            <person name="Farzad M."/>
            <person name="Carlton J.M."/>
            <person name="Smith R.K. Jr."/>
            <person name="Garg J."/>
            <person name="Pearlman R.E."/>
            <person name="Karrer K.M."/>
            <person name="Sun L."/>
            <person name="Manning G."/>
            <person name="Elde N.C."/>
            <person name="Turkewitz A.P."/>
            <person name="Asai D.J."/>
            <person name="Wilkes D.E."/>
            <person name="Wang Y."/>
            <person name="Cai H."/>
            <person name="Collins K."/>
            <person name="Stewart B.A."/>
            <person name="Lee S.R."/>
            <person name="Wilamowska K."/>
            <person name="Weinberg Z."/>
            <person name="Ruzzo W.L."/>
            <person name="Wloga D."/>
            <person name="Gaertig J."/>
            <person name="Frankel J."/>
            <person name="Tsao C.-C."/>
            <person name="Gorovsky M.A."/>
            <person name="Keeling P.J."/>
            <person name="Waller R.F."/>
            <person name="Patron N.J."/>
            <person name="Cherry J.M."/>
            <person name="Stover N.A."/>
            <person name="Krieger C.J."/>
            <person name="del Toro C."/>
            <person name="Ryder H.F."/>
            <person name="Williamson S.C."/>
            <person name="Barbeau R.A."/>
            <person name="Hamilton E.P."/>
            <person name="Orias E."/>
        </authorList>
    </citation>
    <scope>NUCLEOTIDE SEQUENCE [LARGE SCALE GENOMIC DNA]</scope>
    <source>
        <strain evidence="2">SB210</strain>
    </source>
</reference>
<sequence>MKTISQEEANSQLNKPAKLVKKFKKIWKYKINFYCKKHNQKFTLRCYLCKKKICNSCEKKGIEDNHIFKGIFSGNDTDSTFTFEKYFELNNQYCKSNVVSYVDQQTKRLMLLFCSNYFLNDFDLEAKCVKRQILMVENSYRMKTIKNVQLLIWHNYTIRMFDINFMAQRQIGKLEFIVHDIEYFENRQILVVASEGGGVYLMNMKLRIVRKIKNSEHLFFFEIDKLSQEHLLCSTIQPTIQIIYIHKINVITGITDELFKKTPDHRNRQRLNFLLTMRDCKKNYRRIGEKALDYVNTYYRNSYISKLVDNQFIILINFHMRRLIICDLLKEEVVQIISLPKNSVMYYYIYITNDYIVIPANDFLIYKRKFVQNQVSVN</sequence>
<dbReference type="RefSeq" id="XP_001016230.1">
    <property type="nucleotide sequence ID" value="XM_001016230.3"/>
</dbReference>
<dbReference type="KEGG" id="tet:TTHERM_00125510"/>
<dbReference type="HOGENOM" id="CLU_732577_0_0_1"/>
<evidence type="ECO:0000313" key="2">
    <source>
        <dbReference type="Proteomes" id="UP000009168"/>
    </source>
</evidence>